<organism evidence="6 8">
    <name type="scientific">Duganella violaceipulchra</name>
    <dbReference type="NCBI Taxonomy" id="2849652"/>
    <lineage>
        <taxon>Bacteria</taxon>
        <taxon>Pseudomonadati</taxon>
        <taxon>Pseudomonadota</taxon>
        <taxon>Betaproteobacteria</taxon>
        <taxon>Burkholderiales</taxon>
        <taxon>Oxalobacteraceae</taxon>
        <taxon>Telluria group</taxon>
        <taxon>Duganella</taxon>
    </lineage>
</organism>
<dbReference type="Proteomes" id="UP001155901">
    <property type="component" value="Unassembled WGS sequence"/>
</dbReference>
<feature type="domain" description="HTH lysR-type" evidence="5">
    <location>
        <begin position="5"/>
        <end position="62"/>
    </location>
</feature>
<proteinExistence type="inferred from homology"/>
<evidence type="ECO:0000313" key="8">
    <source>
        <dbReference type="Proteomes" id="UP001155901"/>
    </source>
</evidence>
<evidence type="ECO:0000313" key="7">
    <source>
        <dbReference type="EMBL" id="MCP2008278.1"/>
    </source>
</evidence>
<gene>
    <name evidence="6" type="ORF">KVP70_11000</name>
    <name evidence="7" type="ORF">L1274_001978</name>
</gene>
<dbReference type="Pfam" id="PF00126">
    <property type="entry name" value="HTH_1"/>
    <property type="match status" value="1"/>
</dbReference>
<dbReference type="InterPro" id="IPR000847">
    <property type="entry name" value="LysR_HTH_N"/>
</dbReference>
<keyword evidence="9" id="KW-1185">Reference proteome</keyword>
<dbReference type="Pfam" id="PF03466">
    <property type="entry name" value="LysR_substrate"/>
    <property type="match status" value="1"/>
</dbReference>
<keyword evidence="3 7" id="KW-0238">DNA-binding</keyword>
<dbReference type="AlphaFoldDB" id="A0AA41H6Q8"/>
<dbReference type="Proteomes" id="UP001162889">
    <property type="component" value="Unassembled WGS sequence"/>
</dbReference>
<dbReference type="GO" id="GO:0003700">
    <property type="term" value="F:DNA-binding transcription factor activity"/>
    <property type="evidence" value="ECO:0007669"/>
    <property type="project" value="InterPro"/>
</dbReference>
<evidence type="ECO:0000256" key="2">
    <source>
        <dbReference type="ARBA" id="ARBA00023015"/>
    </source>
</evidence>
<reference evidence="7" key="2">
    <citation type="submission" date="2022-03" db="EMBL/GenBank/DDBJ databases">
        <title>Genome Encyclopedia of Bacteria and Archaea VI: Functional Genomics of Type Strains.</title>
        <authorList>
            <person name="Whitman W."/>
        </authorList>
    </citation>
    <scope>NUCLEOTIDE SEQUENCE</scope>
    <source>
        <strain evidence="7">HSC-15S17</strain>
    </source>
</reference>
<evidence type="ECO:0000313" key="6">
    <source>
        <dbReference type="EMBL" id="MBV6321465.1"/>
    </source>
</evidence>
<dbReference type="FunFam" id="1.10.10.10:FF:000001">
    <property type="entry name" value="LysR family transcriptional regulator"/>
    <property type="match status" value="1"/>
</dbReference>
<evidence type="ECO:0000256" key="1">
    <source>
        <dbReference type="ARBA" id="ARBA00009437"/>
    </source>
</evidence>
<name>A0AA41H6Q8_9BURK</name>
<dbReference type="EMBL" id="JAHTGR010000005">
    <property type="protein sequence ID" value="MBV6321465.1"/>
    <property type="molecule type" value="Genomic_DNA"/>
</dbReference>
<dbReference type="EMBL" id="JALJZU010000003">
    <property type="protein sequence ID" value="MCP2008278.1"/>
    <property type="molecule type" value="Genomic_DNA"/>
</dbReference>
<dbReference type="PANTHER" id="PTHR30579:SF7">
    <property type="entry name" value="HTH-TYPE TRANSCRIPTIONAL REGULATOR LRHA-RELATED"/>
    <property type="match status" value="1"/>
</dbReference>
<dbReference type="PROSITE" id="PS50931">
    <property type="entry name" value="HTH_LYSR"/>
    <property type="match status" value="1"/>
</dbReference>
<dbReference type="PANTHER" id="PTHR30579">
    <property type="entry name" value="TRANSCRIPTIONAL REGULATOR"/>
    <property type="match status" value="1"/>
</dbReference>
<dbReference type="InterPro" id="IPR005119">
    <property type="entry name" value="LysR_subst-bd"/>
</dbReference>
<dbReference type="RefSeq" id="WP_217942210.1">
    <property type="nucleotide sequence ID" value="NZ_JAHTGR010000005.1"/>
</dbReference>
<evidence type="ECO:0000256" key="3">
    <source>
        <dbReference type="ARBA" id="ARBA00023125"/>
    </source>
</evidence>
<comment type="caution">
    <text evidence="6">The sequence shown here is derived from an EMBL/GenBank/DDBJ whole genome shotgun (WGS) entry which is preliminary data.</text>
</comment>
<dbReference type="InterPro" id="IPR050176">
    <property type="entry name" value="LTTR"/>
</dbReference>
<evidence type="ECO:0000256" key="4">
    <source>
        <dbReference type="ARBA" id="ARBA00023163"/>
    </source>
</evidence>
<comment type="similarity">
    <text evidence="1">Belongs to the LysR transcriptional regulatory family.</text>
</comment>
<keyword evidence="2" id="KW-0805">Transcription regulation</keyword>
<dbReference type="GO" id="GO:0003677">
    <property type="term" value="F:DNA binding"/>
    <property type="evidence" value="ECO:0007669"/>
    <property type="project" value="UniProtKB-KW"/>
</dbReference>
<accession>A0AA41H6Q8</accession>
<evidence type="ECO:0000259" key="5">
    <source>
        <dbReference type="PROSITE" id="PS50931"/>
    </source>
</evidence>
<sequence>MENDIDIALLRAFLAIAEGGSFTAAARRLNLTQSAVSMQIKRLEDIAGGALFERNSRNVTLNRRGELLHSHARRLVSLNDETLARMRDESFTGLVRVGAIEDYAVHALPAILAQFMAAHPTVAVEVETGFSRALLDRLGDEFDLVLAMHPAGAARGELVRSERAVWLGSRQHGCHAQAVLPLALHPAGCQFRAASLAALDQAGRRWRLAYMSQSLGAIDGAVGAGLAVTVGKAGFQGQGLDLLTEADGLPPLPSFEIALHRAPRRENAGASALAELLLTRLRSV</sequence>
<evidence type="ECO:0000313" key="9">
    <source>
        <dbReference type="Proteomes" id="UP001162889"/>
    </source>
</evidence>
<reference evidence="6" key="1">
    <citation type="submission" date="2021-07" db="EMBL/GenBank/DDBJ databases">
        <title>Characterization of violacein-producing bacteria and related species.</title>
        <authorList>
            <person name="Wilson H.S."/>
            <person name="De Leon M.E."/>
        </authorList>
    </citation>
    <scope>NUCLEOTIDE SEQUENCE</scope>
    <source>
        <strain evidence="6">HSC-15S17</strain>
    </source>
</reference>
<protein>
    <submittedName>
        <fullName evidence="7">DNA-binding transcriptional LysR family regulator</fullName>
    </submittedName>
    <submittedName>
        <fullName evidence="6">LysR family transcriptional regulator</fullName>
    </submittedName>
</protein>
<keyword evidence="4" id="KW-0804">Transcription</keyword>